<keyword evidence="2" id="KW-1185">Reference proteome</keyword>
<dbReference type="EMBL" id="CM010716">
    <property type="protein sequence ID" value="RZC50788.1"/>
    <property type="molecule type" value="Genomic_DNA"/>
</dbReference>
<dbReference type="Gramene" id="RZC50788">
    <property type="protein sequence ID" value="RZC50788"/>
    <property type="gene ID" value="C5167_019203"/>
</dbReference>
<reference evidence="1 2" key="1">
    <citation type="journal article" date="2018" name="Science">
        <title>The opium poppy genome and morphinan production.</title>
        <authorList>
            <person name="Guo L."/>
            <person name="Winzer T."/>
            <person name="Yang X."/>
            <person name="Li Y."/>
            <person name="Ning Z."/>
            <person name="He Z."/>
            <person name="Teodor R."/>
            <person name="Lu Y."/>
            <person name="Bowser T.A."/>
            <person name="Graham I.A."/>
            <person name="Ye K."/>
        </authorList>
    </citation>
    <scope>NUCLEOTIDE SEQUENCE [LARGE SCALE GENOMIC DNA]</scope>
    <source>
        <strain evidence="2">cv. HN1</strain>
        <tissue evidence="1">Leaves</tissue>
    </source>
</reference>
<sequence>MNCGVIISTLLRLGTTPKLENGNESFVEYWNLSAPLDVIYEEYEGQEEDGKEDVTVNEFSCFGRYFPESDDSGSESDGDFDLINGWDSPKNMSYRWEDEDDGKEGGLIEIELNDEKRNSFDDHRFYDYHDDDDVEEMDDNLIEIEIS</sequence>
<evidence type="ECO:0000313" key="1">
    <source>
        <dbReference type="EMBL" id="RZC50788.1"/>
    </source>
</evidence>
<evidence type="ECO:0000313" key="2">
    <source>
        <dbReference type="Proteomes" id="UP000316621"/>
    </source>
</evidence>
<organism evidence="1 2">
    <name type="scientific">Papaver somniferum</name>
    <name type="common">Opium poppy</name>
    <dbReference type="NCBI Taxonomy" id="3469"/>
    <lineage>
        <taxon>Eukaryota</taxon>
        <taxon>Viridiplantae</taxon>
        <taxon>Streptophyta</taxon>
        <taxon>Embryophyta</taxon>
        <taxon>Tracheophyta</taxon>
        <taxon>Spermatophyta</taxon>
        <taxon>Magnoliopsida</taxon>
        <taxon>Ranunculales</taxon>
        <taxon>Papaveraceae</taxon>
        <taxon>Papaveroideae</taxon>
        <taxon>Papaver</taxon>
    </lineage>
</organism>
<dbReference type="OMA" id="NCGVIIS"/>
<dbReference type="PANTHER" id="PTHR37746">
    <property type="entry name" value="TRANSMEMBRANE PROTEIN"/>
    <property type="match status" value="1"/>
</dbReference>
<accession>A0A4Y7ITH6</accession>
<proteinExistence type="predicted"/>
<dbReference type="AlphaFoldDB" id="A0A4Y7ITH6"/>
<dbReference type="Proteomes" id="UP000316621">
    <property type="component" value="Chromosome 2"/>
</dbReference>
<name>A0A4Y7ITH6_PAPSO</name>
<dbReference type="PANTHER" id="PTHR37746:SF1">
    <property type="entry name" value="TRANSMEMBRANE PROTEIN"/>
    <property type="match status" value="1"/>
</dbReference>
<gene>
    <name evidence="1" type="ORF">C5167_019203</name>
</gene>
<protein>
    <submittedName>
        <fullName evidence="1">Uncharacterized protein</fullName>
    </submittedName>
</protein>